<keyword evidence="2" id="KW-1185">Reference proteome</keyword>
<name>A0A6S7F3Z7_9BURK</name>
<evidence type="ECO:0000313" key="1">
    <source>
        <dbReference type="EMBL" id="CAB3931678.1"/>
    </source>
</evidence>
<organism evidence="1 2">
    <name type="scientific">Achromobacter insolitus</name>
    <dbReference type="NCBI Taxonomy" id="217204"/>
    <lineage>
        <taxon>Bacteria</taxon>
        <taxon>Pseudomonadati</taxon>
        <taxon>Pseudomonadota</taxon>
        <taxon>Betaproteobacteria</taxon>
        <taxon>Burkholderiales</taxon>
        <taxon>Alcaligenaceae</taxon>
        <taxon>Achromobacter</taxon>
    </lineage>
</organism>
<sequence>MKPLDLEQVSPGAAGMPGAPIVGWLLDGPQPEFTDVVSVARQWMADGQRVSEVVRAQDYRGAPMTGPGRSVARACAIAGRR</sequence>
<dbReference type="RefSeq" id="WP_112965366.1">
    <property type="nucleotide sequence ID" value="NZ_CADILH010000003.1"/>
</dbReference>
<gene>
    <name evidence="1" type="ORF">LMG6000_02274</name>
</gene>
<reference evidence="1 2" key="1">
    <citation type="submission" date="2020-04" db="EMBL/GenBank/DDBJ databases">
        <authorList>
            <person name="De Canck E."/>
        </authorList>
    </citation>
    <scope>NUCLEOTIDE SEQUENCE [LARGE SCALE GENOMIC DNA]</scope>
    <source>
        <strain evidence="1 2">LMG 6000</strain>
    </source>
</reference>
<proteinExistence type="predicted"/>
<dbReference type="Proteomes" id="UP000494183">
    <property type="component" value="Unassembled WGS sequence"/>
</dbReference>
<accession>A0A6S7F3Z7</accession>
<evidence type="ECO:0000313" key="2">
    <source>
        <dbReference type="Proteomes" id="UP000494183"/>
    </source>
</evidence>
<protein>
    <submittedName>
        <fullName evidence="1">Uncharacterized protein</fullName>
    </submittedName>
</protein>
<dbReference type="AlphaFoldDB" id="A0A6S7F3Z7"/>
<dbReference type="EMBL" id="CADILH010000003">
    <property type="protein sequence ID" value="CAB3931678.1"/>
    <property type="molecule type" value="Genomic_DNA"/>
</dbReference>